<dbReference type="Pfam" id="PF01555">
    <property type="entry name" value="N6_N4_Mtase"/>
    <property type="match status" value="2"/>
</dbReference>
<keyword evidence="2 10" id="KW-0489">Methyltransferase</keyword>
<keyword evidence="11" id="KW-1185">Reference proteome</keyword>
<dbReference type="EMBL" id="AVQI01000023">
    <property type="protein sequence ID" value="ERK04359.1"/>
    <property type="molecule type" value="Genomic_DNA"/>
</dbReference>
<dbReference type="CDD" id="cd02440">
    <property type="entry name" value="AdoMet_MTases"/>
    <property type="match status" value="1"/>
</dbReference>
<evidence type="ECO:0000256" key="4">
    <source>
        <dbReference type="ARBA" id="ARBA00022691"/>
    </source>
</evidence>
<feature type="domain" description="DNA methylase N-4/N-6" evidence="9">
    <location>
        <begin position="8"/>
        <end position="97"/>
    </location>
</feature>
<comment type="catalytic activity">
    <reaction evidence="7">
        <text>a 2'-deoxycytidine in DNA + S-adenosyl-L-methionine = an N(4)-methyl-2'-deoxycytidine in DNA + S-adenosyl-L-homocysteine + H(+)</text>
        <dbReference type="Rhea" id="RHEA:16857"/>
        <dbReference type="Rhea" id="RHEA-COMP:11369"/>
        <dbReference type="Rhea" id="RHEA-COMP:13674"/>
        <dbReference type="ChEBI" id="CHEBI:15378"/>
        <dbReference type="ChEBI" id="CHEBI:57856"/>
        <dbReference type="ChEBI" id="CHEBI:59789"/>
        <dbReference type="ChEBI" id="CHEBI:85452"/>
        <dbReference type="ChEBI" id="CHEBI:137933"/>
        <dbReference type="EC" id="2.1.1.113"/>
    </reaction>
</comment>
<sequence>MINEEKKCNNLSGKEWLQNSFSIWRNLTKTKEEKGMGHPASYPVSLCEKLIKTFSKNDAFIIDPFNGIGSSLVAAHNLKRKAVGIDLSKEFCRVAKKRIGDDKKIKIINGDSFSELDKLKENSFDLCITSPPYWDILNMKRSADGKRNVNYSKKSNDMGNISDYTTFINELGRLFFKVNRILKPGAYCLINVMDIRKKSNFYPLHSDLASELQNQEYIFDDIIIWDRQQDYNNMRPLGYPYKYRINKVHEYILIFIKK</sequence>
<feature type="domain" description="DNA methylase N-4/N-6" evidence="9">
    <location>
        <begin position="125"/>
        <end position="257"/>
    </location>
</feature>
<keyword evidence="6" id="KW-0238">DNA-binding</keyword>
<evidence type="ECO:0000313" key="10">
    <source>
        <dbReference type="EMBL" id="ERK04359.1"/>
    </source>
</evidence>
<evidence type="ECO:0000256" key="1">
    <source>
        <dbReference type="ARBA" id="ARBA00010203"/>
    </source>
</evidence>
<name>A0ABP2YMV9_TRESO</name>
<dbReference type="PROSITE" id="PS00093">
    <property type="entry name" value="N4_MTASE"/>
    <property type="match status" value="1"/>
</dbReference>
<keyword evidence="4" id="KW-0949">S-adenosyl-L-methionine</keyword>
<dbReference type="GO" id="GO:0032259">
    <property type="term" value="P:methylation"/>
    <property type="evidence" value="ECO:0007669"/>
    <property type="project" value="UniProtKB-KW"/>
</dbReference>
<gene>
    <name evidence="10" type="ORF">HMPREF0860_0860</name>
</gene>
<dbReference type="PRINTS" id="PR00508">
    <property type="entry name" value="S21N4MTFRASE"/>
</dbReference>
<evidence type="ECO:0000256" key="3">
    <source>
        <dbReference type="ARBA" id="ARBA00022679"/>
    </source>
</evidence>
<evidence type="ECO:0000256" key="6">
    <source>
        <dbReference type="ARBA" id="ARBA00023125"/>
    </source>
</evidence>
<evidence type="ECO:0000256" key="7">
    <source>
        <dbReference type="ARBA" id="ARBA00049120"/>
    </source>
</evidence>
<accession>A0ABP2YMV9</accession>
<organism evidence="10 11">
    <name type="scientific">Treponema socranskii subsp. socranskii VPI DR56BR1116 = ATCC 35536</name>
    <dbReference type="NCBI Taxonomy" id="1125725"/>
    <lineage>
        <taxon>Bacteria</taxon>
        <taxon>Pseudomonadati</taxon>
        <taxon>Spirochaetota</taxon>
        <taxon>Spirochaetia</taxon>
        <taxon>Spirochaetales</taxon>
        <taxon>Treponemataceae</taxon>
        <taxon>Treponema</taxon>
    </lineage>
</organism>
<proteinExistence type="inferred from homology"/>
<keyword evidence="5" id="KW-0680">Restriction system</keyword>
<comment type="caution">
    <text evidence="10">The sequence shown here is derived from an EMBL/GenBank/DDBJ whole genome shotgun (WGS) entry which is preliminary data.</text>
</comment>
<evidence type="ECO:0000256" key="5">
    <source>
        <dbReference type="ARBA" id="ARBA00022747"/>
    </source>
</evidence>
<dbReference type="GO" id="GO:0008168">
    <property type="term" value="F:methyltransferase activity"/>
    <property type="evidence" value="ECO:0007669"/>
    <property type="project" value="UniProtKB-KW"/>
</dbReference>
<dbReference type="InterPro" id="IPR002941">
    <property type="entry name" value="DNA_methylase_N4/N6"/>
</dbReference>
<comment type="similarity">
    <text evidence="1">Belongs to the N(4)/N(6)-methyltransferase family. N(4) subfamily.</text>
</comment>
<dbReference type="Proteomes" id="UP000016646">
    <property type="component" value="Unassembled WGS sequence"/>
</dbReference>
<dbReference type="EC" id="2.1.1.-" evidence="8"/>
<dbReference type="SUPFAM" id="SSF53335">
    <property type="entry name" value="S-adenosyl-L-methionine-dependent methyltransferases"/>
    <property type="match status" value="2"/>
</dbReference>
<reference evidence="10 11" key="1">
    <citation type="submission" date="2013-08" db="EMBL/GenBank/DDBJ databases">
        <authorList>
            <person name="Durkin A.S."/>
            <person name="Haft D.R."/>
            <person name="McCorrison J."/>
            <person name="Torralba M."/>
            <person name="Gillis M."/>
            <person name="Haft D.H."/>
            <person name="Methe B."/>
            <person name="Sutton G."/>
            <person name="Nelson K.E."/>
        </authorList>
    </citation>
    <scope>NUCLEOTIDE SEQUENCE [LARGE SCALE GENOMIC DNA]</scope>
    <source>
        <strain evidence="10 11">ATCC 35536</strain>
    </source>
</reference>
<protein>
    <recommendedName>
        <fullName evidence="8">Methyltransferase</fullName>
        <ecNumber evidence="8">2.1.1.-</ecNumber>
    </recommendedName>
</protein>
<dbReference type="InterPro" id="IPR017985">
    <property type="entry name" value="MeTrfase_CN4_CS"/>
</dbReference>
<evidence type="ECO:0000256" key="8">
    <source>
        <dbReference type="RuleBase" id="RU362026"/>
    </source>
</evidence>
<evidence type="ECO:0000256" key="2">
    <source>
        <dbReference type="ARBA" id="ARBA00022603"/>
    </source>
</evidence>
<keyword evidence="3" id="KW-0808">Transferase</keyword>
<dbReference type="RefSeq" id="WP_021495513.1">
    <property type="nucleotide sequence ID" value="NZ_AVQI01000023.1"/>
</dbReference>
<dbReference type="InterPro" id="IPR029063">
    <property type="entry name" value="SAM-dependent_MTases_sf"/>
</dbReference>
<dbReference type="Gene3D" id="3.40.50.150">
    <property type="entry name" value="Vaccinia Virus protein VP39"/>
    <property type="match status" value="2"/>
</dbReference>
<evidence type="ECO:0000313" key="11">
    <source>
        <dbReference type="Proteomes" id="UP000016646"/>
    </source>
</evidence>
<evidence type="ECO:0000259" key="9">
    <source>
        <dbReference type="Pfam" id="PF01555"/>
    </source>
</evidence>
<dbReference type="InterPro" id="IPR001091">
    <property type="entry name" value="RM_Methyltransferase"/>
</dbReference>